<dbReference type="Gene3D" id="3.30.565.10">
    <property type="entry name" value="Histidine kinase-like ATPase, C-terminal domain"/>
    <property type="match status" value="1"/>
</dbReference>
<dbReference type="PANTHER" id="PTHR43065:SF48">
    <property type="entry name" value="HISTIDINE KINASE"/>
    <property type="match status" value="1"/>
</dbReference>
<dbReference type="InterPro" id="IPR036890">
    <property type="entry name" value="HATPase_C_sf"/>
</dbReference>
<dbReference type="SMART" id="SM00387">
    <property type="entry name" value="HATPase_c"/>
    <property type="match status" value="1"/>
</dbReference>
<dbReference type="AlphaFoldDB" id="A0A1I5X515"/>
<dbReference type="PROSITE" id="PS50042">
    <property type="entry name" value="CNMP_BINDING_3"/>
    <property type="match status" value="1"/>
</dbReference>
<dbReference type="InterPro" id="IPR003594">
    <property type="entry name" value="HATPase_dom"/>
</dbReference>
<dbReference type="InterPro" id="IPR036097">
    <property type="entry name" value="HisK_dim/P_sf"/>
</dbReference>
<protein>
    <recommendedName>
        <fullName evidence="2">histidine kinase</fullName>
        <ecNumber evidence="2">2.7.13.3</ecNumber>
    </recommendedName>
</protein>
<proteinExistence type="predicted"/>
<keyword evidence="5" id="KW-0418">Kinase</keyword>
<evidence type="ECO:0000313" key="5">
    <source>
        <dbReference type="EMBL" id="SFQ26916.1"/>
    </source>
</evidence>
<dbReference type="Proteomes" id="UP000199029">
    <property type="component" value="Unassembled WGS sequence"/>
</dbReference>
<dbReference type="GO" id="GO:0000155">
    <property type="term" value="F:phosphorelay sensor kinase activity"/>
    <property type="evidence" value="ECO:0007669"/>
    <property type="project" value="InterPro"/>
</dbReference>
<dbReference type="CDD" id="cd00038">
    <property type="entry name" value="CAP_ED"/>
    <property type="match status" value="1"/>
</dbReference>
<dbReference type="Gene3D" id="2.60.120.10">
    <property type="entry name" value="Jelly Rolls"/>
    <property type="match status" value="1"/>
</dbReference>
<evidence type="ECO:0000259" key="4">
    <source>
        <dbReference type="PROSITE" id="PS50109"/>
    </source>
</evidence>
<dbReference type="Gene3D" id="1.10.287.130">
    <property type="match status" value="1"/>
</dbReference>
<evidence type="ECO:0000256" key="1">
    <source>
        <dbReference type="ARBA" id="ARBA00000085"/>
    </source>
</evidence>
<dbReference type="SUPFAM" id="SSF51206">
    <property type="entry name" value="cAMP-binding domain-like"/>
    <property type="match status" value="1"/>
</dbReference>
<dbReference type="Pfam" id="PF02518">
    <property type="entry name" value="HATPase_c"/>
    <property type="match status" value="1"/>
</dbReference>
<evidence type="ECO:0000313" key="6">
    <source>
        <dbReference type="Proteomes" id="UP000199029"/>
    </source>
</evidence>
<dbReference type="InterPro" id="IPR014710">
    <property type="entry name" value="RmlC-like_jellyroll"/>
</dbReference>
<dbReference type="EMBL" id="FOXS01000002">
    <property type="protein sequence ID" value="SFQ26916.1"/>
    <property type="molecule type" value="Genomic_DNA"/>
</dbReference>
<dbReference type="InterPro" id="IPR018490">
    <property type="entry name" value="cNMP-bd_dom_sf"/>
</dbReference>
<evidence type="ECO:0000259" key="3">
    <source>
        <dbReference type="PROSITE" id="PS50042"/>
    </source>
</evidence>
<dbReference type="PANTHER" id="PTHR43065">
    <property type="entry name" value="SENSOR HISTIDINE KINASE"/>
    <property type="match status" value="1"/>
</dbReference>
<feature type="domain" description="Cyclic nucleotide-binding" evidence="3">
    <location>
        <begin position="17"/>
        <end position="136"/>
    </location>
</feature>
<dbReference type="InterPro" id="IPR000595">
    <property type="entry name" value="cNMP-bd_dom"/>
</dbReference>
<dbReference type="InterPro" id="IPR004358">
    <property type="entry name" value="Sig_transdc_His_kin-like_C"/>
</dbReference>
<comment type="catalytic activity">
    <reaction evidence="1">
        <text>ATP + protein L-histidine = ADP + protein N-phospho-L-histidine.</text>
        <dbReference type="EC" id="2.7.13.3"/>
    </reaction>
</comment>
<accession>A0A1I5X515</accession>
<organism evidence="5 6">
    <name type="scientific">Hymenobacter arizonensis</name>
    <name type="common">Siccationidurans arizonensis</name>
    <dbReference type="NCBI Taxonomy" id="1227077"/>
    <lineage>
        <taxon>Bacteria</taxon>
        <taxon>Pseudomonadati</taxon>
        <taxon>Bacteroidota</taxon>
        <taxon>Cytophagia</taxon>
        <taxon>Cytophagales</taxon>
        <taxon>Hymenobacteraceae</taxon>
        <taxon>Hymenobacter</taxon>
    </lineage>
</organism>
<name>A0A1I5X515_HYMAR</name>
<dbReference type="STRING" id="1227077.SAMN04515668_1644"/>
<dbReference type="EC" id="2.7.13.3" evidence="2"/>
<dbReference type="RefSeq" id="WP_092670923.1">
    <property type="nucleotide sequence ID" value="NZ_FOXS01000002.1"/>
</dbReference>
<sequence length="472" mass="51062">MSDTLALTTSDLATVTAFAGLPDTVLEWLLAHGERRDLDDGGSITQPGDPAEYLMAILQGGIQFYTLQNGTREPRFRVEKGQVSGVLPYSRLRISIGLGLAVGHTVLYLLHRDQFPALEQVSPELVQRLVALMSDRARDEARSQERDDKLRALGKLSAGLAHELNNPAAAIARASQALADRAAIKPHLLQRLIEQCSNPEALCAFTALAVPMAQSATPPLHLSPLQRSAREDELADWLTEQGVPNGYELAPGLLETGLTAEILATAAEVLPLPARPAAFAWLESQQSTMQLIRDVQEAGSRISKLVADVKTYSHMDRAGGFELLDVTAGLDSTLNMLGFELRQKNVHLTRDYAPGLPQIRGQVSSLNQVWTNLIDNAIDALPAQGGELTLRTRVEGAFVRVFLIDNGAGIPGDVLPHIFEPFYTTKQAGAGSGLGLDIAQRIIRQHDGRLEASSRPGHTEFCAWLPVATPLA</sequence>
<dbReference type="SUPFAM" id="SSF55874">
    <property type="entry name" value="ATPase domain of HSP90 chaperone/DNA topoisomerase II/histidine kinase"/>
    <property type="match status" value="1"/>
</dbReference>
<dbReference type="SMART" id="SM00100">
    <property type="entry name" value="cNMP"/>
    <property type="match status" value="1"/>
</dbReference>
<gene>
    <name evidence="5" type="ORF">SAMN04515668_1644</name>
</gene>
<keyword evidence="6" id="KW-1185">Reference proteome</keyword>
<feature type="domain" description="Histidine kinase" evidence="4">
    <location>
        <begin position="271"/>
        <end position="469"/>
    </location>
</feature>
<reference evidence="6" key="1">
    <citation type="submission" date="2016-10" db="EMBL/GenBank/DDBJ databases">
        <authorList>
            <person name="Varghese N."/>
            <person name="Submissions S."/>
        </authorList>
    </citation>
    <scope>NUCLEOTIDE SEQUENCE [LARGE SCALE GENOMIC DNA]</scope>
    <source>
        <strain evidence="6">OR362-8,ATCC BAA-1266,JCM 13504</strain>
    </source>
</reference>
<dbReference type="PRINTS" id="PR00344">
    <property type="entry name" value="BCTRLSENSOR"/>
</dbReference>
<dbReference type="InterPro" id="IPR005467">
    <property type="entry name" value="His_kinase_dom"/>
</dbReference>
<evidence type="ECO:0000256" key="2">
    <source>
        <dbReference type="ARBA" id="ARBA00012438"/>
    </source>
</evidence>
<dbReference type="PROSITE" id="PS50109">
    <property type="entry name" value="HIS_KIN"/>
    <property type="match status" value="1"/>
</dbReference>
<dbReference type="SUPFAM" id="SSF47384">
    <property type="entry name" value="Homodimeric domain of signal transducing histidine kinase"/>
    <property type="match status" value="1"/>
</dbReference>
<dbReference type="OrthoDB" id="9806995at2"/>
<keyword evidence="5" id="KW-0808">Transferase</keyword>